<dbReference type="AlphaFoldDB" id="A0A317D2N2"/>
<dbReference type="OrthoDB" id="3382537at2"/>
<dbReference type="EMBL" id="QGKS01000497">
    <property type="protein sequence ID" value="PWR06805.1"/>
    <property type="molecule type" value="Genomic_DNA"/>
</dbReference>
<gene>
    <name evidence="1" type="ORF">DKT69_36105</name>
</gene>
<dbReference type="Proteomes" id="UP000246050">
    <property type="component" value="Unassembled WGS sequence"/>
</dbReference>
<accession>A0A317D2N2</accession>
<sequence length="172" mass="18832">MLSFPAVHTLATCLLTVDADADVLGWGRPATLLLIHDRPLHPDCPAKLRAMRSVEFPLHPDDLLTEPAGLPALLHRLATGLGHPNSNAAMPYRAALDTIIGLVRDTEPDARLLAWAALYDDILTVYGMPRQARRIDTVDTDGRVYQLTHLRGDDHPLLSIDDTPDPENTPAT</sequence>
<organism evidence="1 2">
    <name type="scientific">Micromonospora sicca</name>
    <dbReference type="NCBI Taxonomy" id="2202420"/>
    <lineage>
        <taxon>Bacteria</taxon>
        <taxon>Bacillati</taxon>
        <taxon>Actinomycetota</taxon>
        <taxon>Actinomycetes</taxon>
        <taxon>Micromonosporales</taxon>
        <taxon>Micromonosporaceae</taxon>
        <taxon>Micromonospora</taxon>
    </lineage>
</organism>
<evidence type="ECO:0000313" key="2">
    <source>
        <dbReference type="Proteomes" id="UP000246050"/>
    </source>
</evidence>
<name>A0A317D2N2_9ACTN</name>
<feature type="non-terminal residue" evidence="1">
    <location>
        <position position="172"/>
    </location>
</feature>
<dbReference type="RefSeq" id="WP_109805839.1">
    <property type="nucleotide sequence ID" value="NZ_QGKS01000497.1"/>
</dbReference>
<proteinExistence type="predicted"/>
<evidence type="ECO:0000313" key="1">
    <source>
        <dbReference type="EMBL" id="PWR06805.1"/>
    </source>
</evidence>
<protein>
    <submittedName>
        <fullName evidence="1">Uncharacterized protein</fullName>
    </submittedName>
</protein>
<reference evidence="1 2" key="1">
    <citation type="submission" date="2018-05" db="EMBL/GenBank/DDBJ databases">
        <title>Micromonosporas from Atacama Desert.</title>
        <authorList>
            <person name="Carro L."/>
            <person name="Golinska P."/>
            <person name="Klenk H.-P."/>
            <person name="Goodfellow M."/>
        </authorList>
    </citation>
    <scope>NUCLEOTIDE SEQUENCE [LARGE SCALE GENOMIC DNA]</scope>
    <source>
        <strain evidence="1 2">4G51</strain>
    </source>
</reference>
<comment type="caution">
    <text evidence="1">The sequence shown here is derived from an EMBL/GenBank/DDBJ whole genome shotgun (WGS) entry which is preliminary data.</text>
</comment>